<dbReference type="InterPro" id="IPR010994">
    <property type="entry name" value="RuvA_2-like"/>
</dbReference>
<evidence type="ECO:0000313" key="3">
    <source>
        <dbReference type="Proteomes" id="UP000184509"/>
    </source>
</evidence>
<feature type="chain" id="PRO_5012567374" evidence="1">
    <location>
        <begin position="25"/>
        <end position="689"/>
    </location>
</feature>
<sequence>MGLNNRRVYLITLLISLFSLPLCAQTETTSEWEDVTEQLAMDNDDEEKDWTNNLEDLVYLKDNPLNLNKITKEQLELFPFLTDQQIEHLLYYLYVSGPMKTIYELQMVEDFDRQTIQYLLPFVYVGEVEEKSYLLRWKDILKYGKHELLTRLDIPLYRKEGYRNHSDSLLTENVNKQFIGNSYYNNLRYGFHYKDLLFLGVTAEKDAGEPFLQSVNNLGYDYCSFYFLAHNIGKFRTVALGNYRLSFGQGLVINSDCSLGKSSAIATMGYKSTGIKKHSSTDEYNYFRGVAATYQENDFSFTGFYSYRNLDGIVTDGILNSIKIDGLHRIPREIERKNVANIQLMGGNVGYSHKNLKMGFTGAYYFFDKNYIPDPRPYNYYYLKGKEFFNLGMDYKYRWNKVYFYGETAIGKGGGIASLNTVSFSPLAGYQLLLMQRYYAKDYRALYARSVSEGSTVQNENGYYLGIEAKPVKYWKFFAYADIFHFPWLKYGVDKPSSGFDGLIQATYMPKTNLTMLFRYRYKVKDKNYTPDGSDTKEVRPYIQQKARYQVGYLLQDNLSVKLTADWVWVNPKGVKPNHGFMLLQNFSYKLKELPLRFDVYYGMFDTNDYAARITSYERGMLYAFSMPSFYGKGVRFAVNARYDFNRNLMIMGKFGQTRYTDRDEIGSGLETIYGNTKSDINLQLRWKF</sequence>
<evidence type="ECO:0000256" key="1">
    <source>
        <dbReference type="SAM" id="SignalP"/>
    </source>
</evidence>
<dbReference type="OrthoDB" id="9766750at2"/>
<dbReference type="SUPFAM" id="SSF47781">
    <property type="entry name" value="RuvA domain 2-like"/>
    <property type="match status" value="1"/>
</dbReference>
<keyword evidence="3" id="KW-1185">Reference proteome</keyword>
<protein>
    <submittedName>
        <fullName evidence="2">Helix-hairpin-helix motif-containing protein</fullName>
    </submittedName>
</protein>
<accession>A0A1M4Z3M8</accession>
<evidence type="ECO:0000313" key="2">
    <source>
        <dbReference type="EMBL" id="SHF12620.1"/>
    </source>
</evidence>
<name>A0A1M4Z3M8_9BACE</name>
<dbReference type="AlphaFoldDB" id="A0A1M4Z3M8"/>
<dbReference type="STRING" id="1297750.SAMN05444405_105160"/>
<proteinExistence type="predicted"/>
<reference evidence="2 3" key="1">
    <citation type="submission" date="2016-11" db="EMBL/GenBank/DDBJ databases">
        <authorList>
            <person name="Jaros S."/>
            <person name="Januszkiewicz K."/>
            <person name="Wedrychowicz H."/>
        </authorList>
    </citation>
    <scope>NUCLEOTIDE SEQUENCE [LARGE SCALE GENOMIC DNA]</scope>
    <source>
        <strain evidence="2 3">DSM 26991</strain>
    </source>
</reference>
<keyword evidence="1" id="KW-0732">Signal</keyword>
<dbReference type="Proteomes" id="UP000184509">
    <property type="component" value="Unassembled WGS sequence"/>
</dbReference>
<dbReference type="RefSeq" id="WP_073400367.1">
    <property type="nucleotide sequence ID" value="NZ_FQTV01000005.1"/>
</dbReference>
<organism evidence="2 3">
    <name type="scientific">Bacteroides luti</name>
    <dbReference type="NCBI Taxonomy" id="1297750"/>
    <lineage>
        <taxon>Bacteria</taxon>
        <taxon>Pseudomonadati</taxon>
        <taxon>Bacteroidota</taxon>
        <taxon>Bacteroidia</taxon>
        <taxon>Bacteroidales</taxon>
        <taxon>Bacteroidaceae</taxon>
        <taxon>Bacteroides</taxon>
    </lineage>
</organism>
<feature type="signal peptide" evidence="1">
    <location>
        <begin position="1"/>
        <end position="24"/>
    </location>
</feature>
<gene>
    <name evidence="2" type="ORF">SAMN05444405_105160</name>
</gene>
<dbReference type="EMBL" id="FQTV01000005">
    <property type="protein sequence ID" value="SHF12620.1"/>
    <property type="molecule type" value="Genomic_DNA"/>
</dbReference>